<feature type="region of interest" description="Disordered" evidence="1">
    <location>
        <begin position="90"/>
        <end position="118"/>
    </location>
</feature>
<feature type="compositionally biased region" description="Basic and acidic residues" evidence="1">
    <location>
        <begin position="1"/>
        <end position="30"/>
    </location>
</feature>
<reference evidence="2 3" key="1">
    <citation type="submission" date="2023-09" db="EMBL/GenBank/DDBJ databases">
        <authorList>
            <person name="Wang M."/>
        </authorList>
    </citation>
    <scope>NUCLEOTIDE SEQUENCE [LARGE SCALE GENOMIC DNA]</scope>
    <source>
        <strain evidence="2">GT-2023</strain>
        <tissue evidence="2">Liver</tissue>
    </source>
</reference>
<feature type="region of interest" description="Disordered" evidence="1">
    <location>
        <begin position="1"/>
        <end position="53"/>
    </location>
</feature>
<dbReference type="Proteomes" id="UP001558613">
    <property type="component" value="Unassembled WGS sequence"/>
</dbReference>
<dbReference type="EMBL" id="JAYMGO010000003">
    <property type="protein sequence ID" value="KAL1277645.1"/>
    <property type="molecule type" value="Genomic_DNA"/>
</dbReference>
<comment type="caution">
    <text evidence="2">The sequence shown here is derived from an EMBL/GenBank/DDBJ whole genome shotgun (WGS) entry which is preliminary data.</text>
</comment>
<evidence type="ECO:0000313" key="2">
    <source>
        <dbReference type="EMBL" id="KAL1277645.1"/>
    </source>
</evidence>
<evidence type="ECO:0000313" key="3">
    <source>
        <dbReference type="Proteomes" id="UP001558613"/>
    </source>
</evidence>
<name>A0ABR3NM34_9TELE</name>
<gene>
    <name evidence="2" type="ORF">QQF64_024318</name>
</gene>
<keyword evidence="3" id="KW-1185">Reference proteome</keyword>
<protein>
    <submittedName>
        <fullName evidence="2">Uncharacterized protein</fullName>
    </submittedName>
</protein>
<organism evidence="2 3">
    <name type="scientific">Cirrhinus molitorella</name>
    <name type="common">mud carp</name>
    <dbReference type="NCBI Taxonomy" id="172907"/>
    <lineage>
        <taxon>Eukaryota</taxon>
        <taxon>Metazoa</taxon>
        <taxon>Chordata</taxon>
        <taxon>Craniata</taxon>
        <taxon>Vertebrata</taxon>
        <taxon>Euteleostomi</taxon>
        <taxon>Actinopterygii</taxon>
        <taxon>Neopterygii</taxon>
        <taxon>Teleostei</taxon>
        <taxon>Ostariophysi</taxon>
        <taxon>Cypriniformes</taxon>
        <taxon>Cyprinidae</taxon>
        <taxon>Labeoninae</taxon>
        <taxon>Labeonini</taxon>
        <taxon>Cirrhinus</taxon>
    </lineage>
</organism>
<accession>A0ABR3NM34</accession>
<feature type="compositionally biased region" description="Acidic residues" evidence="1">
    <location>
        <begin position="92"/>
        <end position="101"/>
    </location>
</feature>
<proteinExistence type="predicted"/>
<evidence type="ECO:0000256" key="1">
    <source>
        <dbReference type="SAM" id="MobiDB-lite"/>
    </source>
</evidence>
<sequence>MKSRRISSEIREEARDRTQSRGGKPNERNSKKSCGGGEKHKTRIASMPAQLGNGPAVCFREQAGCRSRLDGAFISAQRLLLRLRQLESSCDACDDDDDDDAQQSRHKHAHSAPLLPHA</sequence>